<keyword evidence="1" id="KW-0393">Immunoglobulin domain</keyword>
<dbReference type="AlphaFoldDB" id="A0A9Q1DNX1"/>
<protein>
    <recommendedName>
        <fullName evidence="3">Ig-like domain-containing protein</fullName>
    </recommendedName>
</protein>
<dbReference type="Pfam" id="PF07654">
    <property type="entry name" value="C1-set"/>
    <property type="match status" value="1"/>
</dbReference>
<dbReference type="InterPro" id="IPR003006">
    <property type="entry name" value="Ig/MHC_CS"/>
</dbReference>
<dbReference type="Proteomes" id="UP001152803">
    <property type="component" value="Unassembled WGS sequence"/>
</dbReference>
<dbReference type="PANTHER" id="PTHR23411">
    <property type="entry name" value="TAPASIN"/>
    <property type="match status" value="1"/>
</dbReference>
<dbReference type="PROSITE" id="PS00290">
    <property type="entry name" value="IG_MHC"/>
    <property type="match status" value="1"/>
</dbReference>
<dbReference type="InterPro" id="IPR013783">
    <property type="entry name" value="Ig-like_fold"/>
</dbReference>
<dbReference type="InterPro" id="IPR003597">
    <property type="entry name" value="Ig_C1-set"/>
</dbReference>
<dbReference type="InterPro" id="IPR036179">
    <property type="entry name" value="Ig-like_dom_sf"/>
</dbReference>
<dbReference type="OrthoDB" id="9940220at2759"/>
<proteinExistence type="predicted"/>
<dbReference type="InterPro" id="IPR007110">
    <property type="entry name" value="Ig-like_dom"/>
</dbReference>
<feature type="transmembrane region" description="Helical" evidence="2">
    <location>
        <begin position="219"/>
        <end position="241"/>
    </location>
</feature>
<accession>A0A9Q1DNX1</accession>
<organism evidence="4 5">
    <name type="scientific">Conger conger</name>
    <name type="common">Conger eel</name>
    <name type="synonym">Muraena conger</name>
    <dbReference type="NCBI Taxonomy" id="82655"/>
    <lineage>
        <taxon>Eukaryota</taxon>
        <taxon>Metazoa</taxon>
        <taxon>Chordata</taxon>
        <taxon>Craniata</taxon>
        <taxon>Vertebrata</taxon>
        <taxon>Euteleostomi</taxon>
        <taxon>Actinopterygii</taxon>
        <taxon>Neopterygii</taxon>
        <taxon>Teleostei</taxon>
        <taxon>Anguilliformes</taxon>
        <taxon>Congridae</taxon>
        <taxon>Conger</taxon>
    </lineage>
</organism>
<dbReference type="SUPFAM" id="SSF48726">
    <property type="entry name" value="Immunoglobulin"/>
    <property type="match status" value="2"/>
</dbReference>
<dbReference type="InterPro" id="IPR013106">
    <property type="entry name" value="Ig_V-set"/>
</dbReference>
<evidence type="ECO:0000313" key="4">
    <source>
        <dbReference type="EMBL" id="KAJ8275972.1"/>
    </source>
</evidence>
<sequence>MSCSAEKLNMLTRLRGDKVNIHCPLPFDQFEAVSVTLMRSNNRKVCTKTYNNNHWMGNCARYSILWNNETKAIYVSILELQINDSDIYTCEVSKMYPPDRNKSQNSTTSLCVTARPTVTVSQVEGSSGPPLLVCVAHSFYPGGAEQVWLRDGQHLNVTPTRSANMDGTFSLNTSLSLSSEQAKDEVFTCWVNHSTLSQPITFNYTLSLRREKRHMLKDLHIISIVCGTVFVGLIIVFGPTIKKVCHSAQERTTDSASPESPSTTASEIYSTLGNHQPVQL</sequence>
<comment type="caution">
    <text evidence="4">The sequence shown here is derived from an EMBL/GenBank/DDBJ whole genome shotgun (WGS) entry which is preliminary data.</text>
</comment>
<name>A0A9Q1DNX1_CONCO</name>
<dbReference type="EMBL" id="JAFJMO010000005">
    <property type="protein sequence ID" value="KAJ8275972.1"/>
    <property type="molecule type" value="Genomic_DNA"/>
</dbReference>
<gene>
    <name evidence="4" type="ORF">COCON_G00077240</name>
</gene>
<keyword evidence="2" id="KW-0812">Transmembrane</keyword>
<evidence type="ECO:0000256" key="1">
    <source>
        <dbReference type="ARBA" id="ARBA00023319"/>
    </source>
</evidence>
<dbReference type="Pfam" id="PF07686">
    <property type="entry name" value="V-set"/>
    <property type="match status" value="1"/>
</dbReference>
<dbReference type="SMART" id="SM00407">
    <property type="entry name" value="IGc1"/>
    <property type="match status" value="1"/>
</dbReference>
<dbReference type="InterPro" id="IPR050380">
    <property type="entry name" value="Immune_Resp_Modulators"/>
</dbReference>
<feature type="domain" description="Ig-like" evidence="3">
    <location>
        <begin position="116"/>
        <end position="201"/>
    </location>
</feature>
<reference evidence="4" key="1">
    <citation type="journal article" date="2023" name="Science">
        <title>Genome structures resolve the early diversification of teleost fishes.</title>
        <authorList>
            <person name="Parey E."/>
            <person name="Louis A."/>
            <person name="Montfort J."/>
            <person name="Bouchez O."/>
            <person name="Roques C."/>
            <person name="Iampietro C."/>
            <person name="Lluch J."/>
            <person name="Castinel A."/>
            <person name="Donnadieu C."/>
            <person name="Desvignes T."/>
            <person name="Floi Bucao C."/>
            <person name="Jouanno E."/>
            <person name="Wen M."/>
            <person name="Mejri S."/>
            <person name="Dirks R."/>
            <person name="Jansen H."/>
            <person name="Henkel C."/>
            <person name="Chen W.J."/>
            <person name="Zahm M."/>
            <person name="Cabau C."/>
            <person name="Klopp C."/>
            <person name="Thompson A.W."/>
            <person name="Robinson-Rechavi M."/>
            <person name="Braasch I."/>
            <person name="Lecointre G."/>
            <person name="Bobe J."/>
            <person name="Postlethwait J.H."/>
            <person name="Berthelot C."/>
            <person name="Roest Crollius H."/>
            <person name="Guiguen Y."/>
        </authorList>
    </citation>
    <scope>NUCLEOTIDE SEQUENCE</scope>
    <source>
        <strain evidence="4">Concon-B</strain>
    </source>
</reference>
<evidence type="ECO:0000259" key="3">
    <source>
        <dbReference type="PROSITE" id="PS50835"/>
    </source>
</evidence>
<evidence type="ECO:0000313" key="5">
    <source>
        <dbReference type="Proteomes" id="UP001152803"/>
    </source>
</evidence>
<keyword evidence="2" id="KW-1133">Transmembrane helix</keyword>
<keyword evidence="2" id="KW-0472">Membrane</keyword>
<evidence type="ECO:0000256" key="2">
    <source>
        <dbReference type="SAM" id="Phobius"/>
    </source>
</evidence>
<dbReference type="PROSITE" id="PS50835">
    <property type="entry name" value="IG_LIKE"/>
    <property type="match status" value="1"/>
</dbReference>
<dbReference type="Gene3D" id="2.60.40.10">
    <property type="entry name" value="Immunoglobulins"/>
    <property type="match status" value="2"/>
</dbReference>
<keyword evidence="5" id="KW-1185">Reference proteome</keyword>